<organism evidence="2">
    <name type="scientific">Mycoplasmopsis pulmonis (strain UAB CTIP)</name>
    <name type="common">Mycoplasma pulmonis</name>
    <dbReference type="NCBI Taxonomy" id="272635"/>
    <lineage>
        <taxon>Bacteria</taxon>
        <taxon>Bacillati</taxon>
        <taxon>Mycoplasmatota</taxon>
        <taxon>Mycoplasmoidales</taxon>
        <taxon>Metamycoplasmataceae</taxon>
        <taxon>Mycoplasmopsis</taxon>
    </lineage>
</organism>
<dbReference type="PIR" id="H90596">
    <property type="entry name" value="H90596"/>
</dbReference>
<name>Q98PP0_MYCPU</name>
<keyword evidence="2" id="KW-1185">Reference proteome</keyword>
<dbReference type="HOGENOM" id="CLU_3120090_0_0_14"/>
<dbReference type="EMBL" id="AL445565">
    <property type="protein sequence ID" value="CAC13853.1"/>
    <property type="molecule type" value="Genomic_DNA"/>
</dbReference>
<reference evidence="1 2" key="1">
    <citation type="journal article" date="2001" name="Nucleic Acids Res.">
        <title>The complete genome sequence of the murine respiratory pathogen Mycoplasma pulmonis.</title>
        <authorList>
            <person name="Chambaud I."/>
            <person name="Heilig R."/>
            <person name="Ferris S."/>
            <person name="Barbe V."/>
            <person name="Samson D."/>
            <person name="Galisson F."/>
            <person name="Moszer I."/>
            <person name="Dybvig K."/>
            <person name="Wroblewski H."/>
            <person name="Viari A."/>
            <person name="Rocha E.P.C."/>
            <person name="Blanchard A."/>
        </authorList>
    </citation>
    <scope>NUCLEOTIDE SEQUENCE [LARGE SCALE GENOMIC DNA]</scope>
    <source>
        <strain evidence="1 2">UAB CTIP</strain>
    </source>
</reference>
<dbReference type="Proteomes" id="UP000000528">
    <property type="component" value="Chromosome"/>
</dbReference>
<dbReference type="AlphaFoldDB" id="Q98PP0"/>
<dbReference type="KEGG" id="mpu:MYPU_6800"/>
<protein>
    <submittedName>
        <fullName evidence="1">Uncharacterized protein</fullName>
    </submittedName>
</protein>
<evidence type="ECO:0000313" key="2">
    <source>
        <dbReference type="Proteomes" id="UP000000528"/>
    </source>
</evidence>
<proteinExistence type="predicted"/>
<accession>Q98PP0</accession>
<sequence length="50" mass="5890">MKSTIKLANTLQKLLQFYSHEKDIQLKTKVILIYIIQKPKVICSIIFLIE</sequence>
<evidence type="ECO:0000313" key="1">
    <source>
        <dbReference type="EMBL" id="CAC13853.1"/>
    </source>
</evidence>
<gene>
    <name evidence="1" type="ordered locus">MYPU_6800</name>
</gene>